<dbReference type="PANTHER" id="PTHR10000:SF8">
    <property type="entry name" value="HAD SUPERFAMILY HYDROLASE-LIKE, TYPE 3"/>
    <property type="match status" value="1"/>
</dbReference>
<keyword evidence="2 5" id="KW-0378">Hydrolase</keyword>
<comment type="function">
    <text evidence="5">Catalyzes the dephosphorylation of 2-phosphoglycolate.</text>
</comment>
<keyword evidence="8" id="KW-1185">Reference proteome</keyword>
<dbReference type="GO" id="GO:0046872">
    <property type="term" value="F:metal ion binding"/>
    <property type="evidence" value="ECO:0007669"/>
    <property type="project" value="UniProtKB-KW"/>
</dbReference>
<dbReference type="HAMAP" id="MF_01419">
    <property type="entry name" value="GPH_hydrolase_arch"/>
    <property type="match status" value="1"/>
</dbReference>
<dbReference type="InterPro" id="IPR036412">
    <property type="entry name" value="HAD-like_sf"/>
</dbReference>
<comment type="similarity">
    <text evidence="5">Belongs to the archaeal SPP-like hydrolase family.</text>
</comment>
<dbReference type="GO" id="GO:0008967">
    <property type="term" value="F:phosphoglycolate phosphatase activity"/>
    <property type="evidence" value="ECO:0007669"/>
    <property type="project" value="UniProtKB-UniRule"/>
</dbReference>
<protein>
    <recommendedName>
        <fullName evidence="5">Phosphoglycolate phosphatase</fullName>
        <shortName evidence="5">PGP</shortName>
        <shortName evidence="5">PGPase</shortName>
        <ecNumber evidence="5">3.1.3.18</ecNumber>
    </recommendedName>
</protein>
<keyword evidence="4 5" id="KW-0119">Carbohydrate metabolism</keyword>
<name>A0ABD5VFP2_9EURY</name>
<feature type="binding site" evidence="5">
    <location>
        <position position="34"/>
    </location>
    <ligand>
        <name>Mg(2+)</name>
        <dbReference type="ChEBI" id="CHEBI:18420"/>
    </ligand>
</feature>
<feature type="binding site" evidence="5">
    <location>
        <position position="204"/>
    </location>
    <ligand>
        <name>Mg(2+)</name>
        <dbReference type="ChEBI" id="CHEBI:18420"/>
    </ligand>
</feature>
<dbReference type="Proteomes" id="UP001596395">
    <property type="component" value="Unassembled WGS sequence"/>
</dbReference>
<comment type="cofactor">
    <cofactor evidence="5">
        <name>Mg(2+)</name>
        <dbReference type="ChEBI" id="CHEBI:18420"/>
    </cofactor>
</comment>
<evidence type="ECO:0000313" key="7">
    <source>
        <dbReference type="EMBL" id="MFC6952751.1"/>
    </source>
</evidence>
<evidence type="ECO:0000256" key="3">
    <source>
        <dbReference type="ARBA" id="ARBA00022842"/>
    </source>
</evidence>
<accession>A0ABD5VFP2</accession>
<evidence type="ECO:0000256" key="5">
    <source>
        <dbReference type="HAMAP-Rule" id="MF_01419"/>
    </source>
</evidence>
<dbReference type="InterPro" id="IPR023214">
    <property type="entry name" value="HAD_sf"/>
</dbReference>
<feature type="binding site" evidence="5">
    <location>
        <position position="36"/>
    </location>
    <ligand>
        <name>Mg(2+)</name>
        <dbReference type="ChEBI" id="CHEBI:18420"/>
    </ligand>
</feature>
<evidence type="ECO:0000256" key="4">
    <source>
        <dbReference type="ARBA" id="ARBA00023277"/>
    </source>
</evidence>
<dbReference type="AlphaFoldDB" id="A0ABD5VFP2"/>
<dbReference type="EC" id="3.1.3.18" evidence="5"/>
<feature type="binding site" evidence="5">
    <location>
        <position position="177"/>
    </location>
    <ligand>
        <name>substrate</name>
    </ligand>
</feature>
<feature type="compositionally biased region" description="Basic and acidic residues" evidence="6">
    <location>
        <begin position="1"/>
        <end position="22"/>
    </location>
</feature>
<dbReference type="RefSeq" id="WP_336349738.1">
    <property type="nucleotide sequence ID" value="NZ_JAZAQL010000002.1"/>
</dbReference>
<dbReference type="Pfam" id="PF08282">
    <property type="entry name" value="Hydrolase_3"/>
    <property type="match status" value="1"/>
</dbReference>
<dbReference type="InterPro" id="IPR006382">
    <property type="entry name" value="PGPase"/>
</dbReference>
<comment type="catalytic activity">
    <reaction evidence="5">
        <text>2-phosphoglycolate + H2O = glycolate + phosphate</text>
        <dbReference type="Rhea" id="RHEA:14369"/>
        <dbReference type="ChEBI" id="CHEBI:15377"/>
        <dbReference type="ChEBI" id="CHEBI:29805"/>
        <dbReference type="ChEBI" id="CHEBI:43474"/>
        <dbReference type="ChEBI" id="CHEBI:58033"/>
        <dbReference type="EC" id="3.1.3.18"/>
    </reaction>
</comment>
<feature type="active site" description="Nucleophile" evidence="5">
    <location>
        <position position="34"/>
    </location>
</feature>
<dbReference type="Gene3D" id="3.90.1070.10">
    <property type="match status" value="1"/>
</dbReference>
<feature type="binding site" evidence="5">
    <location>
        <position position="200"/>
    </location>
    <ligand>
        <name>Mg(2+)</name>
        <dbReference type="ChEBI" id="CHEBI:18420"/>
    </ligand>
</feature>
<reference evidence="7 8" key="1">
    <citation type="journal article" date="2019" name="Int. J. Syst. Evol. Microbiol.">
        <title>The Global Catalogue of Microorganisms (GCM) 10K type strain sequencing project: providing services to taxonomists for standard genome sequencing and annotation.</title>
        <authorList>
            <consortium name="The Broad Institute Genomics Platform"/>
            <consortium name="The Broad Institute Genome Sequencing Center for Infectious Disease"/>
            <person name="Wu L."/>
            <person name="Ma J."/>
        </authorList>
    </citation>
    <scope>NUCLEOTIDE SEQUENCE [LARGE SCALE GENOMIC DNA]</scope>
    <source>
        <strain evidence="7 8">GX26</strain>
    </source>
</reference>
<dbReference type="EMBL" id="JBHSXN010000002">
    <property type="protein sequence ID" value="MFC6952751.1"/>
    <property type="molecule type" value="Genomic_DNA"/>
</dbReference>
<gene>
    <name evidence="7" type="ORF">ACFQGB_07720</name>
</gene>
<proteinExistence type="inferred from homology"/>
<keyword evidence="1 5" id="KW-0479">Metal-binding</keyword>
<dbReference type="Gene3D" id="3.40.50.1000">
    <property type="entry name" value="HAD superfamily/HAD-like"/>
    <property type="match status" value="1"/>
</dbReference>
<evidence type="ECO:0000313" key="8">
    <source>
        <dbReference type="Proteomes" id="UP001596395"/>
    </source>
</evidence>
<comment type="caution">
    <text evidence="7">The sequence shown here is derived from an EMBL/GenBank/DDBJ whole genome shotgun (WGS) entry which is preliminary data.</text>
</comment>
<sequence>MTDRQRDDARGTVSDRQRDDARGTVSDLPPLVLDIDGTLTRPSGHGIDPRVFDPVHDWPAPVVLATGKAFPYPIALCDFLDIEHLVVAENGGVAVAHDDVHVHDAGDRIDDVAAAIRDAGHDLGWGVADLVNRWRETELAVRRDVPADPLRDLAAAHDLAFVDTGYAYHLKPHDVSKGLALERVAGALDRDPSAFVAVGDSENDVSTFERVDESYAVANADDAARAAATTVLDAAHADGTLAALDAVRDRHA</sequence>
<evidence type="ECO:0000256" key="1">
    <source>
        <dbReference type="ARBA" id="ARBA00022723"/>
    </source>
</evidence>
<dbReference type="SUPFAM" id="SSF56784">
    <property type="entry name" value="HAD-like"/>
    <property type="match status" value="1"/>
</dbReference>
<evidence type="ECO:0000256" key="6">
    <source>
        <dbReference type="SAM" id="MobiDB-lite"/>
    </source>
</evidence>
<evidence type="ECO:0000256" key="2">
    <source>
        <dbReference type="ARBA" id="ARBA00022801"/>
    </source>
</evidence>
<keyword evidence="3 5" id="KW-0460">Magnesium</keyword>
<dbReference type="PANTHER" id="PTHR10000">
    <property type="entry name" value="PHOSPHOSERINE PHOSPHATASE"/>
    <property type="match status" value="1"/>
</dbReference>
<feature type="region of interest" description="Disordered" evidence="6">
    <location>
        <begin position="1"/>
        <end position="29"/>
    </location>
</feature>
<organism evidence="7 8">
    <name type="scientific">Halorubellus litoreus</name>
    <dbReference type="NCBI Taxonomy" id="755308"/>
    <lineage>
        <taxon>Archaea</taxon>
        <taxon>Methanobacteriati</taxon>
        <taxon>Methanobacteriota</taxon>
        <taxon>Stenosarchaea group</taxon>
        <taxon>Halobacteria</taxon>
        <taxon>Halobacteriales</taxon>
        <taxon>Halorubellaceae</taxon>
        <taxon>Halorubellus</taxon>
    </lineage>
</organism>